<evidence type="ECO:0000313" key="3">
    <source>
        <dbReference type="Proteomes" id="UP000236893"/>
    </source>
</evidence>
<dbReference type="AlphaFoldDB" id="A0A2S5A1T6"/>
<accession>A0A2S5A1T6</accession>
<dbReference type="RefSeq" id="WP_103789140.1">
    <property type="nucleotide sequence ID" value="NZ_PQVF01000007.1"/>
</dbReference>
<dbReference type="EMBL" id="PQVF01000007">
    <property type="protein sequence ID" value="POY36222.1"/>
    <property type="molecule type" value="Genomic_DNA"/>
</dbReference>
<protein>
    <submittedName>
        <fullName evidence="2">Uncharacterized protein</fullName>
    </submittedName>
</protein>
<dbReference type="Proteomes" id="UP000236893">
    <property type="component" value="Unassembled WGS sequence"/>
</dbReference>
<feature type="region of interest" description="Disordered" evidence="1">
    <location>
        <begin position="127"/>
        <end position="187"/>
    </location>
</feature>
<name>A0A2S5A1T6_9SPHI</name>
<evidence type="ECO:0000256" key="1">
    <source>
        <dbReference type="SAM" id="MobiDB-lite"/>
    </source>
</evidence>
<feature type="compositionally biased region" description="Basic and acidic residues" evidence="1">
    <location>
        <begin position="141"/>
        <end position="176"/>
    </location>
</feature>
<organism evidence="2 3">
    <name type="scientific">Solitalea longa</name>
    <dbReference type="NCBI Taxonomy" id="2079460"/>
    <lineage>
        <taxon>Bacteria</taxon>
        <taxon>Pseudomonadati</taxon>
        <taxon>Bacteroidota</taxon>
        <taxon>Sphingobacteriia</taxon>
        <taxon>Sphingobacteriales</taxon>
        <taxon>Sphingobacteriaceae</taxon>
        <taxon>Solitalea</taxon>
    </lineage>
</organism>
<evidence type="ECO:0000313" key="2">
    <source>
        <dbReference type="EMBL" id="POY36222.1"/>
    </source>
</evidence>
<dbReference type="OrthoDB" id="668543at2"/>
<keyword evidence="3" id="KW-1185">Reference proteome</keyword>
<proteinExistence type="predicted"/>
<reference evidence="2 3" key="1">
    <citation type="submission" date="2018-01" db="EMBL/GenBank/DDBJ databases">
        <authorList>
            <person name="Gaut B.S."/>
            <person name="Morton B.R."/>
            <person name="Clegg M.T."/>
            <person name="Duvall M.R."/>
        </authorList>
    </citation>
    <scope>NUCLEOTIDE SEQUENCE [LARGE SCALE GENOMIC DNA]</scope>
    <source>
        <strain evidence="2 3">HR-AV</strain>
    </source>
</reference>
<sequence>MIPILGIAQFSFAQKNKGKNKEVPAWVRMMDEPGVNYNQAIAEFEKFWAGRQRPEVENELFESAGNEERERELERKQKRLSKNDPAVIYASEYKQFIQWQIDMAGLVKPDGTVMTMEERLGEWKKDQEFRKAYQYRHHRKDKEPGKDHPVDPQKKEKEVGKDSPVDPQKKEPKDKQPAPIKPIKGKN</sequence>
<comment type="caution">
    <text evidence="2">The sequence shown here is derived from an EMBL/GenBank/DDBJ whole genome shotgun (WGS) entry which is preliminary data.</text>
</comment>
<gene>
    <name evidence="2" type="ORF">C3K47_10720</name>
</gene>